<organism evidence="3 4">
    <name type="scientific">Cotesia typhae</name>
    <dbReference type="NCBI Taxonomy" id="2053667"/>
    <lineage>
        <taxon>Eukaryota</taxon>
        <taxon>Metazoa</taxon>
        <taxon>Ecdysozoa</taxon>
        <taxon>Arthropoda</taxon>
        <taxon>Hexapoda</taxon>
        <taxon>Insecta</taxon>
        <taxon>Pterygota</taxon>
        <taxon>Neoptera</taxon>
        <taxon>Endopterygota</taxon>
        <taxon>Hymenoptera</taxon>
        <taxon>Apocrita</taxon>
        <taxon>Ichneumonoidea</taxon>
        <taxon>Braconidae</taxon>
        <taxon>Microgastrinae</taxon>
        <taxon>Cotesia</taxon>
    </lineage>
</organism>
<evidence type="ECO:0000256" key="1">
    <source>
        <dbReference type="SAM" id="MobiDB-lite"/>
    </source>
</evidence>
<dbReference type="AlphaFoldDB" id="A0A8J5RFQ4"/>
<dbReference type="PROSITE" id="PS51450">
    <property type="entry name" value="LRR"/>
    <property type="match status" value="2"/>
</dbReference>
<sequence length="531" mass="60111">MSAENWNEIEQVKKERRHELILSGVSISEKIQSFGLSDELFNCKTLNYLNINQTCLESISNEIGKLSNLTTLVLHSNKLKQIPVTIENLTKLKIFDCSFNELTTISFEISSLTELTTINLNSNLLTKVPCLSANVKLSSLDLSNNKFQVFPDVCYSNLNHLAEIKVSKNSINEIPAAISVLPSLKHLDLSDNCIKGVPGELADCQKLKELNLKGNKLNDKRLEKLIDQCRTKQIIDYINQHCQKSSKNQGSSGKDNKNKNKKNNKNNGSNKNTDDDAIDNITHKLKIIHVNNDNPVIKITENIKQVRPYIVGCIVRNISFNEENFKKFIQLQTKLHDGICEKRNAATIATHDYDLIAPGDITFTAKVPTEIEIKPLGRAKMFTAAELFKRLQVEADNLRREKKRNVYSGIYKYLYLIEGKPLFPCVIDSNNQVISFPPITNSDITKMSVNTKNMFIEVTGLSRQVCRDVMDELLKELITQGLCTSTENSNQSGHNLEVEQVKVVDMEGNLKHIYPSRVDLNFDDKIKVIRD</sequence>
<dbReference type="PANTHER" id="PTHR10947">
    <property type="entry name" value="PHENYLALANYL-TRNA SYNTHETASE BETA CHAIN AND LEUCINE-RICH REPEAT-CONTAINING PROTEIN 47"/>
    <property type="match status" value="1"/>
</dbReference>
<name>A0A8J5RFQ4_9HYME</name>
<reference evidence="3" key="1">
    <citation type="submission" date="2020-03" db="EMBL/GenBank/DDBJ databases">
        <authorList>
            <person name="Chebbi M.A."/>
            <person name="Drezen J.M."/>
        </authorList>
    </citation>
    <scope>NUCLEOTIDE SEQUENCE</scope>
    <source>
        <tissue evidence="3">Whole body</tissue>
    </source>
</reference>
<dbReference type="InterPro" id="IPR045060">
    <property type="entry name" value="Phe-tRNA-ligase_IIc_bsu"/>
</dbReference>
<proteinExistence type="predicted"/>
<dbReference type="InterPro" id="IPR001611">
    <property type="entry name" value="Leu-rich_rpt"/>
</dbReference>
<dbReference type="PANTHER" id="PTHR10947:SF3">
    <property type="entry name" value="LEUCINE-RICH REPEAT-CONTAINING PROTEIN 47"/>
    <property type="match status" value="1"/>
</dbReference>
<dbReference type="SMART" id="SM00873">
    <property type="entry name" value="B3_4"/>
    <property type="match status" value="1"/>
</dbReference>
<dbReference type="GO" id="GO:0006432">
    <property type="term" value="P:phenylalanyl-tRNA aminoacylation"/>
    <property type="evidence" value="ECO:0007669"/>
    <property type="project" value="InterPro"/>
</dbReference>
<feature type="domain" description="B3/B4 tRNA-binding" evidence="2">
    <location>
        <begin position="306"/>
        <end position="482"/>
    </location>
</feature>
<comment type="caution">
    <text evidence="3">The sequence shown here is derived from an EMBL/GenBank/DDBJ whole genome shotgun (WGS) entry which is preliminary data.</text>
</comment>
<evidence type="ECO:0000259" key="2">
    <source>
        <dbReference type="SMART" id="SM00873"/>
    </source>
</evidence>
<dbReference type="OrthoDB" id="67933at2759"/>
<keyword evidence="4" id="KW-1185">Reference proteome</keyword>
<dbReference type="EMBL" id="JAAOIC020000023">
    <property type="protein sequence ID" value="KAG8040371.1"/>
    <property type="molecule type" value="Genomic_DNA"/>
</dbReference>
<evidence type="ECO:0000313" key="3">
    <source>
        <dbReference type="EMBL" id="KAG8040371.1"/>
    </source>
</evidence>
<dbReference type="Proteomes" id="UP000729913">
    <property type="component" value="Unassembled WGS sequence"/>
</dbReference>
<protein>
    <recommendedName>
        <fullName evidence="2">B3/B4 tRNA-binding domain-containing protein</fullName>
    </recommendedName>
</protein>
<dbReference type="SMART" id="SM00369">
    <property type="entry name" value="LRR_TYP"/>
    <property type="match status" value="4"/>
</dbReference>
<feature type="region of interest" description="Disordered" evidence="1">
    <location>
        <begin position="243"/>
        <end position="276"/>
    </location>
</feature>
<dbReference type="GO" id="GO:0004826">
    <property type="term" value="F:phenylalanine-tRNA ligase activity"/>
    <property type="evidence" value="ECO:0007669"/>
    <property type="project" value="InterPro"/>
</dbReference>
<dbReference type="InterPro" id="IPR003591">
    <property type="entry name" value="Leu-rich_rpt_typical-subtyp"/>
</dbReference>
<evidence type="ECO:0000313" key="4">
    <source>
        <dbReference type="Proteomes" id="UP000729913"/>
    </source>
</evidence>
<dbReference type="InterPro" id="IPR005146">
    <property type="entry name" value="B3/B4_tRNA-bd"/>
</dbReference>
<dbReference type="Pfam" id="PF13855">
    <property type="entry name" value="LRR_8"/>
    <property type="match status" value="1"/>
</dbReference>
<accession>A0A8J5RFQ4</accession>
<reference evidence="3" key="2">
    <citation type="submission" date="2021-04" db="EMBL/GenBank/DDBJ databases">
        <title>Genome-wide patterns of bracovirus chromosomal integration into multiple host tissues during parasitism.</title>
        <authorList>
            <person name="Chebbi M.A.C."/>
        </authorList>
    </citation>
    <scope>NUCLEOTIDE SEQUENCE</scope>
    <source>
        <tissue evidence="3">Whole body</tissue>
    </source>
</reference>
<gene>
    <name evidence="3" type="ORF">G9C98_000942</name>
</gene>
<dbReference type="GO" id="GO:0003723">
    <property type="term" value="F:RNA binding"/>
    <property type="evidence" value="ECO:0007669"/>
    <property type="project" value="InterPro"/>
</dbReference>